<evidence type="ECO:0000313" key="3">
    <source>
        <dbReference type="Proteomes" id="UP000826656"/>
    </source>
</evidence>
<dbReference type="Gene3D" id="3.60.10.10">
    <property type="entry name" value="Endonuclease/exonuclease/phosphatase"/>
    <property type="match status" value="1"/>
</dbReference>
<dbReference type="EMBL" id="JAIVGD010000011">
    <property type="protein sequence ID" value="KAH0768990.1"/>
    <property type="molecule type" value="Genomic_DNA"/>
</dbReference>
<sequence length="254" mass="30058">MQQVSMSFKYNNVEVVVRAVYARCNALESLELWEELENIVAQHQHPWLIGGDFNVILNEEEKLRGLPFTQLEAQEFTQCINNCGLEELKFSGSRFTWWNGRIEEHCIFKRLDRVMGNQEFMNLLPSSEVHHLIRRGSDHAHLHVICNYEEEPTTRRFKFLNFWTKHHNFKQLIEENWKIDFVGRSFLVFQSKIKKVKGVLAKWSKELFGNIFQQIAILEDVIKVKEAQLEIQPSAENKTALEKPEAELTKYWHI</sequence>
<proteinExistence type="predicted"/>
<reference evidence="2 3" key="1">
    <citation type="journal article" date="2021" name="bioRxiv">
        <title>Chromosome-scale and haplotype-resolved genome assembly of a tetraploid potato cultivar.</title>
        <authorList>
            <person name="Sun H."/>
            <person name="Jiao W.-B."/>
            <person name="Krause K."/>
            <person name="Campoy J.A."/>
            <person name="Goel M."/>
            <person name="Folz-Donahue K."/>
            <person name="Kukat C."/>
            <person name="Huettel B."/>
            <person name="Schneeberger K."/>
        </authorList>
    </citation>
    <scope>NUCLEOTIDE SEQUENCE [LARGE SCALE GENOMIC DNA]</scope>
    <source>
        <strain evidence="2">SolTubOtavaFocal</strain>
        <tissue evidence="2">Leaves</tissue>
    </source>
</reference>
<dbReference type="Pfam" id="PF03372">
    <property type="entry name" value="Exo_endo_phos"/>
    <property type="match status" value="1"/>
</dbReference>
<dbReference type="InterPro" id="IPR036691">
    <property type="entry name" value="Endo/exonu/phosph_ase_sf"/>
</dbReference>
<organism evidence="2 3">
    <name type="scientific">Solanum tuberosum</name>
    <name type="common">Potato</name>
    <dbReference type="NCBI Taxonomy" id="4113"/>
    <lineage>
        <taxon>Eukaryota</taxon>
        <taxon>Viridiplantae</taxon>
        <taxon>Streptophyta</taxon>
        <taxon>Embryophyta</taxon>
        <taxon>Tracheophyta</taxon>
        <taxon>Spermatophyta</taxon>
        <taxon>Magnoliopsida</taxon>
        <taxon>eudicotyledons</taxon>
        <taxon>Gunneridae</taxon>
        <taxon>Pentapetalae</taxon>
        <taxon>asterids</taxon>
        <taxon>lamiids</taxon>
        <taxon>Solanales</taxon>
        <taxon>Solanaceae</taxon>
        <taxon>Solanoideae</taxon>
        <taxon>Solaneae</taxon>
        <taxon>Solanum</taxon>
    </lineage>
</organism>
<evidence type="ECO:0000259" key="1">
    <source>
        <dbReference type="Pfam" id="PF03372"/>
    </source>
</evidence>
<gene>
    <name evidence="2" type="ORF">KY290_012971</name>
</gene>
<evidence type="ECO:0000313" key="2">
    <source>
        <dbReference type="EMBL" id="KAH0768990.1"/>
    </source>
</evidence>
<feature type="domain" description="Endonuclease/exonuclease/phosphatase" evidence="1">
    <location>
        <begin position="17"/>
        <end position="139"/>
    </location>
</feature>
<name>A0ABQ7VML9_SOLTU</name>
<dbReference type="PANTHER" id="PTHR33710:SF79">
    <property type="entry name" value="OS06G0205337 PROTEIN"/>
    <property type="match status" value="1"/>
</dbReference>
<keyword evidence="3" id="KW-1185">Reference proteome</keyword>
<comment type="caution">
    <text evidence="2">The sequence shown here is derived from an EMBL/GenBank/DDBJ whole genome shotgun (WGS) entry which is preliminary data.</text>
</comment>
<dbReference type="InterPro" id="IPR005135">
    <property type="entry name" value="Endo/exonuclease/phosphatase"/>
</dbReference>
<dbReference type="PANTHER" id="PTHR33710">
    <property type="entry name" value="BNAC02G09200D PROTEIN"/>
    <property type="match status" value="1"/>
</dbReference>
<dbReference type="Proteomes" id="UP000826656">
    <property type="component" value="Unassembled WGS sequence"/>
</dbReference>
<accession>A0ABQ7VML9</accession>
<protein>
    <recommendedName>
        <fullName evidence="1">Endonuclease/exonuclease/phosphatase domain-containing protein</fullName>
    </recommendedName>
</protein>
<dbReference type="SUPFAM" id="SSF56219">
    <property type="entry name" value="DNase I-like"/>
    <property type="match status" value="1"/>
</dbReference>